<dbReference type="InterPro" id="IPR000873">
    <property type="entry name" value="AMP-dep_synth/lig_dom"/>
</dbReference>
<dbReference type="PROSITE" id="PS00012">
    <property type="entry name" value="PHOSPHOPANTETHEINE"/>
    <property type="match status" value="7"/>
</dbReference>
<dbReference type="InterPro" id="IPR013217">
    <property type="entry name" value="Methyltransf_12"/>
</dbReference>
<dbReference type="Gene3D" id="2.30.38.10">
    <property type="entry name" value="Luciferase, Domain 3"/>
    <property type="match status" value="5"/>
</dbReference>
<dbReference type="Gene3D" id="3.30.300.30">
    <property type="match status" value="9"/>
</dbReference>
<dbReference type="NCBIfam" id="TIGR01733">
    <property type="entry name" value="AA-adenyl-dom"/>
    <property type="match status" value="7"/>
</dbReference>
<feature type="domain" description="Carrier" evidence="7">
    <location>
        <begin position="506"/>
        <end position="581"/>
    </location>
</feature>
<dbReference type="GO" id="GO:0072330">
    <property type="term" value="P:monocarboxylic acid biosynthetic process"/>
    <property type="evidence" value="ECO:0007669"/>
    <property type="project" value="UniProtKB-ARBA"/>
</dbReference>
<dbReference type="Gene3D" id="3.30.559.10">
    <property type="entry name" value="Chloramphenicol acetyltransferase-like domain"/>
    <property type="match status" value="6"/>
</dbReference>
<dbReference type="Pfam" id="PF00668">
    <property type="entry name" value="Condensation"/>
    <property type="match status" value="6"/>
</dbReference>
<evidence type="ECO:0000256" key="6">
    <source>
        <dbReference type="SAM" id="MobiDB-lite"/>
    </source>
</evidence>
<keyword evidence="5" id="KW-0677">Repeat</keyword>
<dbReference type="Pfam" id="PF00550">
    <property type="entry name" value="PP-binding"/>
    <property type="match status" value="7"/>
</dbReference>
<feature type="domain" description="Carrier" evidence="7">
    <location>
        <begin position="3029"/>
        <end position="3104"/>
    </location>
</feature>
<dbReference type="InterPro" id="IPR045851">
    <property type="entry name" value="AMP-bd_C_sf"/>
</dbReference>
<evidence type="ECO:0000256" key="4">
    <source>
        <dbReference type="ARBA" id="ARBA00022553"/>
    </source>
</evidence>
<feature type="domain" description="Carrier" evidence="7">
    <location>
        <begin position="7640"/>
        <end position="7715"/>
    </location>
</feature>
<dbReference type="CDD" id="cd05930">
    <property type="entry name" value="A_NRPS"/>
    <property type="match status" value="2"/>
</dbReference>
<dbReference type="Pfam" id="PF08242">
    <property type="entry name" value="Methyltransf_12"/>
    <property type="match status" value="2"/>
</dbReference>
<dbReference type="Pfam" id="PF00975">
    <property type="entry name" value="Thioesterase"/>
    <property type="match status" value="1"/>
</dbReference>
<dbReference type="Gene3D" id="3.40.50.12780">
    <property type="entry name" value="N-terminal domain of ligase-like"/>
    <property type="match status" value="2"/>
</dbReference>
<reference evidence="8" key="1">
    <citation type="submission" date="2019-06" db="EMBL/GenBank/DDBJ databases">
        <authorList>
            <person name="Lee M.-J."/>
            <person name="Suh J.-W."/>
        </authorList>
    </citation>
    <scope>NUCLEOTIDE SEQUENCE</scope>
    <source>
        <strain evidence="8">3502J</strain>
    </source>
</reference>
<dbReference type="InterPro" id="IPR020806">
    <property type="entry name" value="PKS_PP-bd"/>
</dbReference>
<sequence>MAATPQALAVTEGALTWTYAELDAHANRIAWWLIGQGAGPDDRVAAAVPRGAEHIAALLGIMKAGAAYVPLDPEQPIERLTHLLRDIGPKAVLLHADLARRLPAGDARPLPLDSPDTGAALAACPGSAPRDTDRARPLLPQHLAYVIHTSGSTGTPKPVGVPHTGFAALMATAAHHQATAGGSRVLQLAPATFDVAIWELLTTFAAGGTLVIPEQDRLLGEELADVLATERISHVTLPVSVLATLPAGTESTLPELRRVHVGGESCPPDLVRRWSADRELVNGYGTTECSVATTLTEPLTAPRTAPDGSTAQVPIGTPVAEVRVFVLDDTLTPAPTGTAGELYVTGPGLARGYVGRSGLTAERFVACPFGVAGGRMYRTGDVVRWNADGQLEFVGRVDDQVKVRGFRVEPGEVEEALRRLPAVAQAVVVSFAHATGDTRLVAYVVPTAGAEATPASLRAELGAVLPGYLVPSAVVVLDALPLTPNGKVDRAALPTPEYDGTGTSRAPRTRTEEVLCGLFGDILGVPSVGVEDSFFDLGGHSLLATRLVSRVRRVLGVELPLRVLFEAPTVAQLVLRLDRGEVRPALVAGPRPESLPLSFAQQRLWFLHKFEGPSATYNMPLALRLSGDLDLAALEAAINDLVARHEPLRTVFSETAGRPCQRVLPVDRARLPLHTCTVDGDDLDDELRTAARYPFDLGTEIPAKAWLFQVEGDPAAAVLLLVLHHIAGDGWSAGPLARDLVAAYGARSGGGAPGWSALPVQYADYTVWQHEVLGDEADEASVVGEQLGYWAERLAGLPEEVTVPGDRPRPVSASYEGDVVPFEIGPEMHAGLRELARSADVTLFMVLQAGLAALLSRLGAGPDVVVGSPVAGRTDEGLDDLVGLFVNTLVMRTDVSGDPSFGALLGRVREVCLEAYAHQDVPFELVVERLNPVRSGGRHPLFQVALVLQNNEEARFGLPGLEVRSESLGTGTAKFDVTLNLWETFDAEGAPAGIDGFIEYATDLYDRGTVESLGGRFARLLGGVVADPGVRVGAVDVLGGVERGRLLGWSGAGSAPGADPVPVLLPGLFAGRVRGCPGAVAVVSGGVSWTYGELAGRANRFARWLIGRGVGPGDVVAVAVPAGLEQLVAVVGVLVSGAGFVPVDVEYPGVRIGWLLEDVRPGLVLSTQAAVGGLPEGLPVDVVAVDDPAVVEACGSLSGEEVTGGERCRALGLLDVAYVIYTSGSTGRPKGVEVTHGGVAGFAAGLVDRVGVGVGSRVLRTASLSFDASVLELVLAWGCGGVLVVPGGSGLAGEELEQVLSAGRVTHAFLPPSVVATLPAGAWDRLDGLVGLVVGAEACPPELVARWASGGRRVVNAYGPTEITVAAAISDPLVAGQGVPVGRPVPGARLFVLDERLDLVPQGVPGELYVSGPGLARGYTGRPALTAGRFVASPFGARGERMYRTGDVVRWNADGQLEYLGRADDQVKIRGFRIEPGEIQAVLEAEPGVSQALVVARRHHDDDLRLVAYVVPSADEAGGSVSEQVDEWREIYDSVYGEAGPEALGEGFEGWNSSYSGEPIPLREMREWRDSVVERIRDFGPRRVLEIGVGSGLLMGRLAAEVESYWATDFSSSVVERLRGQVAGLGWDHVEVRCQAADDVSGLPAGGFDTVVINSVIQYFPGWEYLERVLDGAFGLLAEGGRLIVGDVRHRGLLRAFQTAVHARQTDVQDTARLRALVEQTVVNEKELLLDPAFFTAWAAGRPEAVGVDVRWKRGAAHNELTRHRFDVVLHKAPVQPLSLAGVPVLTWGRDIADLDALDDVVLPVRVVGVANARLGAEVAAARAVADGEPIERVRGLLGETIGVDPEEVCVWARSRGWVAVVTVATGGLDTFDVIFVPDGVGSGVVTGVYVPVGGRSLAGLASDPVRTRVTGELVSVLRRRLGERLPSYMVPAAFVALEALPLTVSGKVDRAALPAPEYTAGASRAARTPQEEIMCGLFAEVLGLPAVGVEDSFFELGGHSLLATRLVNRIRAVLGVDLALRTLFDEPTVAGLVRHLSDPSSRPVLERRKRPEWLPLSFAQRRLWFLYKFEGASAMYNIPLMLRLTGELDVPALEAALNDVIARHEPLRTVFPDIDGEPYQQVLAPEEAHLTLTTEDAGSAERRERLVHGMARYGFELDREIPLRAALLTVRQEESVLMLVMHHIASDGWSMTHLAEDLVAAYAARREGERPQWSPLPVQYADYSLWQHELLGEDTDPDSLLRRQAAYWTDHLRGLPDVVSLPADRPRPSEASHRSETLPFEINASTHAALRELARSSDATLFMVLHAGLAALLSRLGAGSDIVVASPIAGRTDEGLDDLIGFFVNTLIVRTDTSGRPAFADLLGQVRETSLAAYTHQDVPFEYLVEKLNPQRSPAHHPLVQIMLTLQNTAEAHFDLPGLRAQLENPGRGSSQFDLLLNIGETFDENGNPAGITGFVEYATDLYDPATVQVFGARYTRLLHAAVAGPDRPVDTLDLLAPQERRRLLGWSGARDAATVSGADPVGPASGTAPSRTAPSRTALEPLTLPGLFTEAVRRAPASPAVVCGDEELTYAELDAWSNRIAWLLSGQGLGPGRRAALLMRRGPGLLAALLGVMKTGAAYVPVDPDYPAERRAYMLGDAAPSVVLDDEWARQDFADCPDTGPGIAVDPTYTAYVIYTSGSTGRPKGVEVTHAGIAGLAAAKRAAFELRPGGRVLQFSPSSFDAMVSEMVTAFGAAATLVVPEETGLVGLELGELLHRERITNATLLPSVLATLEDTYGPDRLTDLTTLAVAGEACPPDVAARWAPGRRMINAYGPTESTVGAVMSPLLTGRETGAVPIGRPLPGLTALVLDDRLDLAPTGVQGELYVSGAGLARGYVGRSELTAERFVACPFGSPGERMYRTGDLARWNDEGQLEYLGRADNQVKIRGFRVEPGEIEAVLRRRPEVAQAVVTVHEHQDGVSRLVAYLVPEGGSELSVAAVRDAARDRLPEYMVPSAFVVLDAVPRTPSGKLDRAALPAPEYAVTPQRAARTPQEQVLATLFADVLGVPVVGVDDDFFDLGGHSLLATRLVSRIRRVLDVELPLRALFDAPTVAGVAGHLSVGGSRPVLEPRERPESLPLSFAQRRLWFLYKFEGASATYNMPLVLRLTGDLDRSALEAALNDVIARHEPLRTVFPDIDGQPCQRVLDATDARVGLSAEDIPEGRLDARVEECVRHRFELDREIPIRPRLLSTGADVHVLVLTIHHIAGDGWSLGPLADDLKDAYTARRAGEPPRWSALPVQYADYSIWQHELLGDDTDPDTLFGRQTAYWESHLADLPEVVSLPTDRLRPAVASQDGAEAAFTIDAATHAALRELARSADATLFMVLHTGLAALLSRLGAGSDIAVGSPIAGRTDEGLDNLVGFFVNTLILRTDTSGDPAFTELLGQVRETSLAAYTHQDIPFEYLVSKLNPQRSTAHHPLIQVMLALQNNADLRFDLPGLHTELLNPAPGGSQFDLTLNLIENFDADGTPAGLTGTIEYATDLYGPATMDAFTARWARLLTAAGQDPHLPIGALDILGEDERRHLATWSVSPLTAAEATLPELFETQVRATPGAPALIDSEGTASYAELDARANQIAHWLIAQGVGPERTVGVAVDRSRTQIAVILGILKAGAVYLPIDPEYPAERIAYLIADARPALVLATGPLDVAVPLFAVDDPAVVAAWSSRPTAAPEDSDRTAPLCPRNAAYVIYTSGSTGTPKGVTVSHAGLAGLTATAEHFGLAEGSRILQSTSSNFDVSVMELLTGFTVGAALVQTGSAHLVGDELVAALATHRASHLFVAPSVLAALPAGTESALPDLRSLVVAGEACPPALAERWSAGRLMINAYGPTEATVYATTSRPLTGATAPIGEPVVGARVFVLDDRLAPVPPGVPGELYVTGPGLARGYVERPGLTAERFVACPFGVAGGRMYRTGDVVRWNADGQLEYLGRVDDQVKVRGFRVEPGEVEEALRRLPAVAQAVVAPFVHGGETRLAAYVVPVTDAEATVASLRAELGAVLPGYLVPSAVVLLDALPLTPNGKIDRTALPTPEYAAGHTAAAPRTPQEEILCGLFGDILGLPSVGVEDSFFDLGGHSLLATRLVSRVRRVLGVELPLRVLFEAPTVARLVRRLDAGEVRPALVAGPRPEFLPLSFAQQRLWFLHKLEGPSATYNMPFALRLTGDLDRSALEAAINDVIARHEPLRTVFPESAGRPYQCVLPVEETRAFLTVETVTEPEVTLRITETIRYGFRLDRDIPIRAHLLDITESRDAVLVLVLHHIAGDGWSAGPLARDLVAAYAARLGGGAPGWSALPVQYADYTVWQHEVLGDVDAPSSVVGSQFAYWAERLAGLPEEVTVPGDRPRPASASYEGDVVPLEIGADLHAGLRELARTADVTLFMVLHAGLAGLLVRLGAGPDVVVGSPVAGRTDEELDDLVGFFVNTLVMRTDVSGDPSFGALLGRVREVCLEAYAHQDVPFELVVERLNPVRSGGRHPLFQVALVLQNNEEARFGLPGLEVRSESLGTGTAKFDVTLNLWETFDAEGAPAGIDGFIEYATDLYDRGTVESLGGRFARLLGGVVADPGVRVGAVDVLGGVERGRLLGWSGAGSAPGADPVPVLLPGLFAGRVRGCPGAVAVVSGGVSWTYGELAGRANRLARWLIGRGVGPGDVVAVAVPAGLEQLVAVLGVLVSGAGFVPVDVEYPGVRIGWLLEDVRPGLVLSTQAAVGGLPEGLPVDVVAVDDPAVVEACGSLSGEEVTDGERCRALGLLDVAYVIYTSGSTGRPKGVEVTHGGVAGFAAGLVDRVGVGVGSRVLRTASLSFDASVLELVLAWGCGGVLVVPGGSGLAGEELEQVLSAGRVTHAFLPPSVVATLPAGAWDRLDGLVGLVVGAEACPPELVARWVSGGRRVVNAYGPTEITVAAAVSDPLVAGQGVPVGRPVPGARLFVLDERLDLVPQGVLGELYVSGAGVARGYRGRPGLTAGRFVASPFGARGERMYRTGDVVRWDADGQLEYLGRADDQVKIRGFRIEPGEIQAVLEAEPGVSRALVVARRHHDDDLRLVAYVVPSGDEAGGSVSEQVDEWREIYDSVYGEAGPEALGEGFEGWNSSYSGEPIPLREMREWRDSVVERIRDFGPRRVLEIGVGSGLLMGRLAAEVESYWATDFSSSVVERLRGQVAGLGWDHVEVRCQAADDVSGLPAGGFDTVVINSVIQYFPGWEYLERVLDGAFGLLAEGGRLIVGDVRHRGLLRAFQTAVHARQTDVQDTARLRALVEQTVVNEKELLLDPAFFTAWAAGRPEAVGVDVRWKRGAAHNELTRHRFDVVLHKAPVQPLSLAGVPVLTWGRDIADLDALDDVVLPVRVVGVANARLGAEVAAARAVADGEPIERVRGLLGETIGVDPEEVCVWARSRGWVAVVTVATGGLDTFDVIFVPDGVGSGVVTGVYVPVGGRSLAGLASDPVRTRVAGELVSVLRRRLRERLPSYMVPAAFVALEALPLTVSGKVDRAALPAPEYTVGMSRGARTPQEEIVCGLFAEVLGLPAVGVEDSFFELGGHSLLATRLVNRIRAVLGVDLELRVLFDQPTVAGVVRHLSGAGARPVLERRERREVLPLSFAQRRLWFLYKFEGASATYNIPLVLRLTGDLDVAALEAALNDVIARHEPLRTVFPDIDGEPYQHILTPTEAHLTLTVETVTEDTMASRIGACVRHGFELNGEIPLLARLMTSGPGEAVLVLVIHHIAGDGWSMTPLAADLASAYAARRGGEGPEWVPLPVQYADYSLWQHELLGEETDPDSLLRRQAAYWTDHLNGLPDIVSLPTDRPRTATPSYRSDTVSFALDASTHAGLRELARSADATLFMVLHTGLAALLSRLGAGSDIAVGSPIAGRTDESLDDLVGFFVNTLVIRTDVSSDPTFGDLLTQVREASLAAYGHQDIPFEYLVEKLNPQRSPGHHPLVQIMLALQHNADLTFELPGVRAEFEDPGAAGSQFDLTVNVGETFDEEGNPAGLSGLIEYATDLYDRGTVESLGGRFARLLGGVVADPGVRVGAVDVLGGVERGRLLGWSGAGSAPGADPVPVLLPGLFAGRVRGCPGAVAVVSGGVSWTYGELAGRANRFARWLIGRGVGPGDVVAVAVPAGLEQLVAVVGVLVSGAGFVPVDVEYPGVRIGWLLEDVRPGLVLSTQAAVGGLPEGLPVDVVAVDDPAVVEACGSLSGEEVTDGERCRALGLLDVAYVIYTSGSTGRPKGVEVTHGGVAGFAAGLVDRVGVGVDSRVLRTASLSFDASVLELVLAWGSGGVLVVPGESGLAGEELEQVLSAGRVTHAFLPPSVVATLPAGAWDRLDGLVGLVVGAEACPPELVARWASGGRRVVNAYGPTEITVAAAISDPLVAGQGVPVGRPVPGARLFVLDERLDLVPQGVPGELYVSGPGLACGYTGRPALTAGRFVASPFGARGERMYRTGDVVRWNADGQLEYLGRADDQVKIRGFRIEPGEIQAVLEAEPGVSQALVVARRHHDDDLRLVAYIVPEDRLGRSLGALRESLSRQLPRYMVPSAIVALDEFPLSVSGKLDRRALPEPEYGGVGTFRAPRTQTEEVVCELFAGVLGVPVVGVDDDFFDLGGHSLLATRLVSRIRRVLDVEVPLRALFDAPTVAGVVRHLSVGGSRPVLERRERPDSLPLSFSQRRLWFLYKFEGASATYNMPLVLRLTGKLDAGALDAALNDVIARHEPLRTVFPDADGQPYQRVLGPEQARIDVAVEEIGEEQVPERVARIVRHGFELDREIPVRAGLLQTGPDASVLVVIIHHIAADGWSMGPLARDLVAAYTARRDGARPEWAPLPLQYADFTLWQHDLLGDGSDPDSLFARQAEYWSAQLAGLPELATLPPDRPRPALPSYRGDVTQFHIGADTHAGLRELARSADATLFMVLQTGLAALLSRLGAGDDIPVGSPIAGRGDEGLDDLIGFFVSTLVLRTDTSGDPTFAELLARVRETCLAAYTHQDLPFEYLVEKLNPQRSTAHHPLFQVVLVLQSDDGARFELPGLLVGAEKAGAGSAKFDVFVSVTETFGEDGEPAGITGLVEYATDLYDATTIDAFTARWARLLDSAVGDPRQPVRSLEILAPGERGRLLAWSGADRADLPPVTLPELFAAATRRAPDAVATISGEGEMSYGELDRRSNRVAHHLLRLGVGPGQRVALLMRRGPELAVTILGVIKTGAAYVPVDPDYPADRIAYMLTDAEPVAVLDDGWADGVDQEAVPDTDPGVPIHPAHTAYVIYTSGSTGRPKGVEVTHAGFANLARAQLDAFALTPDSRVLQFASPSFDVSVWELVMAFASGAALVAASADALAGEALAGTLSGRRVTHVTLPPSVLATLDARGPGVPFPDLAVLLVAGEACSPDLVERWAPGRRMINAYGPTESTVGAAMSTPLTGRETGVVPMGRPLFGLSGYVLDAGLNPVPQGVIGELYVAGAGLARGYLGRPGLTAERFVANPFGGPGERMYRTGDVVRWNAEGQLEYLGRADDQVKIRGFRVEPGEVQAELLRQPGIVQAYVIVHRHRGTDPRLVAYVVPEELDGFSVTAVREALRDRLPGYMVPAAVTALPELPLSPNGKVDRKALPAPDYGGRAGRPPRTPQEEVLCTLFAEVLGLPGVGVDDGFFDLGGHSLLATGLISRIQTVLGVDLPLRILFEASTVAELAQRLDHDVDEGAGRSASSRGPSSAFEVLLPLRTKGDRAPLFCLHSGGGMSWNYASLLPHIGADIPVYGLQARGLSDPDDLPGSVEEVADDCIEAMVRVQPEGPYRLMGHSFGGIVAHAVAARLAERGQQVELIVCLDAKPAEDEEDIPEHGHEEYYRGILELLGVSTAELPVEDLTFEDFAAVARTTNTVLGSIEESEFLTVMRVMENNIEITKGYRHRQVATEMMLFAATQETDTVLEPDVWHEYLAGPLEYRRMDCSHAGMLKPEVLSQIGTLIQDRLRRGPAGSR</sequence>
<keyword evidence="4" id="KW-0597">Phosphoprotein</keyword>
<dbReference type="SMART" id="SM00823">
    <property type="entry name" value="PKS_PP"/>
    <property type="match status" value="7"/>
</dbReference>
<dbReference type="Gene3D" id="3.40.50.150">
    <property type="entry name" value="Vaccinia Virus protein VP39"/>
    <property type="match status" value="2"/>
</dbReference>
<dbReference type="InterPro" id="IPR001031">
    <property type="entry name" value="Thioesterase"/>
</dbReference>
<comment type="similarity">
    <text evidence="2">Belongs to the ATP-dependent AMP-binding enzyme family.</text>
</comment>
<dbReference type="Gene3D" id="3.30.559.30">
    <property type="entry name" value="Nonribosomal peptide synthetase, condensation domain"/>
    <property type="match status" value="6"/>
</dbReference>
<dbReference type="InterPro" id="IPR010071">
    <property type="entry name" value="AA_adenyl_dom"/>
</dbReference>
<dbReference type="InterPro" id="IPR029058">
    <property type="entry name" value="AB_hydrolase_fold"/>
</dbReference>
<dbReference type="CDD" id="cd02440">
    <property type="entry name" value="AdoMet_MTases"/>
    <property type="match status" value="2"/>
</dbReference>
<evidence type="ECO:0000259" key="7">
    <source>
        <dbReference type="PROSITE" id="PS50075"/>
    </source>
</evidence>
<dbReference type="EMBL" id="MN088369">
    <property type="protein sequence ID" value="QLF98931.1"/>
    <property type="molecule type" value="Genomic_DNA"/>
</dbReference>
<dbReference type="InterPro" id="IPR006162">
    <property type="entry name" value="Ppantetheine_attach_site"/>
</dbReference>
<dbReference type="GO" id="GO:0009403">
    <property type="term" value="P:toxin biosynthetic process"/>
    <property type="evidence" value="ECO:0007669"/>
    <property type="project" value="UniProtKB-ARBA"/>
</dbReference>
<dbReference type="GO" id="GO:0008610">
    <property type="term" value="P:lipid biosynthetic process"/>
    <property type="evidence" value="ECO:0007669"/>
    <property type="project" value="UniProtKB-ARBA"/>
</dbReference>
<evidence type="ECO:0000313" key="8">
    <source>
        <dbReference type="EMBL" id="QLF98931.1"/>
    </source>
</evidence>
<feature type="region of interest" description="Disordered" evidence="6">
    <location>
        <begin position="2515"/>
        <end position="2537"/>
    </location>
</feature>
<dbReference type="GO" id="GO:0005829">
    <property type="term" value="C:cytosol"/>
    <property type="evidence" value="ECO:0007669"/>
    <property type="project" value="TreeGrafter"/>
</dbReference>
<dbReference type="FunFam" id="3.30.300.30:FF:000010">
    <property type="entry name" value="Enterobactin synthetase component F"/>
    <property type="match status" value="4"/>
</dbReference>
<dbReference type="SUPFAM" id="SSF56801">
    <property type="entry name" value="Acetyl-CoA synthetase-like"/>
    <property type="match status" value="7"/>
</dbReference>
<dbReference type="Pfam" id="PF13193">
    <property type="entry name" value="AMP-binding_C"/>
    <property type="match status" value="5"/>
</dbReference>
<dbReference type="GO" id="GO:0031177">
    <property type="term" value="F:phosphopantetheine binding"/>
    <property type="evidence" value="ECO:0007669"/>
    <property type="project" value="InterPro"/>
</dbReference>
<dbReference type="FunFam" id="3.30.559.10:FF:000012">
    <property type="entry name" value="Non-ribosomal peptide synthetase"/>
    <property type="match status" value="1"/>
</dbReference>
<dbReference type="FunFam" id="3.40.50.12780:FF:000012">
    <property type="entry name" value="Non-ribosomal peptide synthetase"/>
    <property type="match status" value="3"/>
</dbReference>
<dbReference type="PANTHER" id="PTHR45527">
    <property type="entry name" value="NONRIBOSOMAL PEPTIDE SYNTHETASE"/>
    <property type="match status" value="1"/>
</dbReference>
<dbReference type="InterPro" id="IPR001242">
    <property type="entry name" value="Condensation_dom"/>
</dbReference>
<dbReference type="SUPFAM" id="SSF53474">
    <property type="entry name" value="alpha/beta-Hydrolases"/>
    <property type="match status" value="1"/>
</dbReference>
<dbReference type="InterPro" id="IPR036736">
    <property type="entry name" value="ACP-like_sf"/>
</dbReference>
<dbReference type="Pfam" id="PF00501">
    <property type="entry name" value="AMP-binding"/>
    <property type="match status" value="7"/>
</dbReference>
<proteinExistence type="inferred from homology"/>
<evidence type="ECO:0000256" key="3">
    <source>
        <dbReference type="ARBA" id="ARBA00022450"/>
    </source>
</evidence>
<dbReference type="NCBIfam" id="NF004282">
    <property type="entry name" value="PRK05691.1"/>
    <property type="match status" value="7"/>
</dbReference>
<dbReference type="SUPFAM" id="SSF47336">
    <property type="entry name" value="ACP-like"/>
    <property type="match status" value="7"/>
</dbReference>
<evidence type="ECO:0000256" key="2">
    <source>
        <dbReference type="ARBA" id="ARBA00006432"/>
    </source>
</evidence>
<comment type="cofactor">
    <cofactor evidence="1">
        <name>pantetheine 4'-phosphate</name>
        <dbReference type="ChEBI" id="CHEBI:47942"/>
    </cofactor>
</comment>
<dbReference type="GO" id="GO:0043041">
    <property type="term" value="P:amino acid activation for nonribosomal peptide biosynthetic process"/>
    <property type="evidence" value="ECO:0007669"/>
    <property type="project" value="TreeGrafter"/>
</dbReference>
<dbReference type="PANTHER" id="PTHR45527:SF1">
    <property type="entry name" value="FATTY ACID SYNTHASE"/>
    <property type="match status" value="1"/>
</dbReference>
<evidence type="ECO:0000256" key="1">
    <source>
        <dbReference type="ARBA" id="ARBA00001957"/>
    </source>
</evidence>
<dbReference type="PROSITE" id="PS00455">
    <property type="entry name" value="AMP_BINDING"/>
    <property type="match status" value="7"/>
</dbReference>
<dbReference type="PROSITE" id="PS50075">
    <property type="entry name" value="CARRIER"/>
    <property type="match status" value="7"/>
</dbReference>
<dbReference type="Gene3D" id="1.10.1200.10">
    <property type="entry name" value="ACP-like"/>
    <property type="match status" value="6"/>
</dbReference>
<dbReference type="InterPro" id="IPR009081">
    <property type="entry name" value="PP-bd_ACP"/>
</dbReference>
<dbReference type="Gene3D" id="3.40.50.980">
    <property type="match status" value="10"/>
</dbReference>
<dbReference type="InterPro" id="IPR020802">
    <property type="entry name" value="TesA-like"/>
</dbReference>
<dbReference type="NCBIfam" id="NF003417">
    <property type="entry name" value="PRK04813.1"/>
    <property type="match status" value="9"/>
</dbReference>
<accession>A0A8E4HQV6</accession>
<evidence type="ECO:0000256" key="5">
    <source>
        <dbReference type="ARBA" id="ARBA00022737"/>
    </source>
</evidence>
<organism evidence="8">
    <name type="scientific">Streptomyces atratus</name>
    <dbReference type="NCBI Taxonomy" id="1893"/>
    <lineage>
        <taxon>Bacteria</taxon>
        <taxon>Bacillati</taxon>
        <taxon>Actinomycetota</taxon>
        <taxon>Actinomycetes</taxon>
        <taxon>Kitasatosporales</taxon>
        <taxon>Streptomycetaceae</taxon>
        <taxon>Streptomyces</taxon>
    </lineage>
</organism>
<dbReference type="InterPro" id="IPR025110">
    <property type="entry name" value="AMP-bd_C"/>
</dbReference>
<feature type="domain" description="Carrier" evidence="7">
    <location>
        <begin position="4079"/>
        <end position="4154"/>
    </location>
</feature>
<keyword evidence="3" id="KW-0596">Phosphopantetheine</keyword>
<name>A0A8E4HQV6_STRAR</name>
<dbReference type="FunFam" id="3.40.50.980:FF:000001">
    <property type="entry name" value="Non-ribosomal peptide synthetase"/>
    <property type="match status" value="2"/>
</dbReference>
<dbReference type="SUPFAM" id="SSF53335">
    <property type="entry name" value="S-adenosyl-L-methionine-dependent methyltransferases"/>
    <property type="match status" value="2"/>
</dbReference>
<dbReference type="CDD" id="cd17652">
    <property type="entry name" value="A_NRPS_CmdD_like"/>
    <property type="match status" value="1"/>
</dbReference>
<dbReference type="FunFam" id="1.10.1200.10:FF:000016">
    <property type="entry name" value="Non-ribosomal peptide synthase"/>
    <property type="match status" value="7"/>
</dbReference>
<dbReference type="InterPro" id="IPR020845">
    <property type="entry name" value="AMP-binding_CS"/>
</dbReference>
<dbReference type="InterPro" id="IPR029063">
    <property type="entry name" value="SAM-dependent_MTases_sf"/>
</dbReference>
<dbReference type="Gene3D" id="3.40.50.1820">
    <property type="entry name" value="alpha/beta hydrolase"/>
    <property type="match status" value="1"/>
</dbReference>
<feature type="domain" description="Carrier" evidence="7">
    <location>
        <begin position="6602"/>
        <end position="6677"/>
    </location>
</feature>
<dbReference type="InterPro" id="IPR042099">
    <property type="entry name" value="ANL_N_sf"/>
</dbReference>
<dbReference type="GO" id="GO:0003824">
    <property type="term" value="F:catalytic activity"/>
    <property type="evidence" value="ECO:0007669"/>
    <property type="project" value="InterPro"/>
</dbReference>
<dbReference type="FunFam" id="2.30.38.10:FF:000001">
    <property type="entry name" value="Non-ribosomal peptide synthetase PvdI"/>
    <property type="match status" value="7"/>
</dbReference>
<feature type="domain" description="Carrier" evidence="7">
    <location>
        <begin position="5538"/>
        <end position="5613"/>
    </location>
</feature>
<feature type="domain" description="Carrier" evidence="7">
    <location>
        <begin position="1966"/>
        <end position="2041"/>
    </location>
</feature>
<protein>
    <submittedName>
        <fullName evidence="8">Nonribosomal peptide synthetase</fullName>
    </submittedName>
</protein>
<dbReference type="CDD" id="cd19540">
    <property type="entry name" value="LCL_NRPS-like"/>
    <property type="match status" value="6"/>
</dbReference>
<dbReference type="InterPro" id="IPR023213">
    <property type="entry name" value="CAT-like_dom_sf"/>
</dbReference>
<dbReference type="SUPFAM" id="SSF52777">
    <property type="entry name" value="CoA-dependent acyltransferases"/>
    <property type="match status" value="12"/>
</dbReference>
<dbReference type="GO" id="GO:0017000">
    <property type="term" value="P:antibiotic biosynthetic process"/>
    <property type="evidence" value="ECO:0007669"/>
    <property type="project" value="UniProtKB-ARBA"/>
</dbReference>
<dbReference type="SMART" id="SM00824">
    <property type="entry name" value="PKS_TE"/>
    <property type="match status" value="1"/>
</dbReference>
<dbReference type="FunFam" id="3.30.559.30:FF:000001">
    <property type="entry name" value="Non-ribosomal peptide synthetase"/>
    <property type="match status" value="3"/>
</dbReference>